<protein>
    <submittedName>
        <fullName evidence="1">Uncharacterized protein</fullName>
    </submittedName>
</protein>
<comment type="caution">
    <text evidence="1">The sequence shown here is derived from an EMBL/GenBank/DDBJ whole genome shotgun (WGS) entry which is preliminary data.</text>
</comment>
<dbReference type="OrthoDB" id="2197340at2759"/>
<name>A0A437AQ11_9MICR</name>
<proteinExistence type="predicted"/>
<dbReference type="VEuPathDB" id="MicrosporidiaDB:TUBRATIS_002810"/>
<gene>
    <name evidence="1" type="ORF">TUBRATIS_002810</name>
</gene>
<reference evidence="1 2" key="1">
    <citation type="submission" date="2018-10" db="EMBL/GenBank/DDBJ databases">
        <title>Draft genome sequence of the microsporidian Tubulinosema ratisbonensis.</title>
        <authorList>
            <person name="Polonais V."/>
            <person name="Peyretaillade E."/>
            <person name="Niehus S."/>
            <person name="Wawrzyniak I."/>
            <person name="Franchet A."/>
            <person name="Gaspin C."/>
            <person name="Reichstadt M."/>
            <person name="Belser C."/>
            <person name="Labadie K."/>
            <person name="Delbac F."/>
            <person name="Ferrandon D."/>
        </authorList>
    </citation>
    <scope>NUCLEOTIDE SEQUENCE [LARGE SCALE GENOMIC DNA]</scope>
    <source>
        <strain evidence="1 2">Franzen</strain>
    </source>
</reference>
<keyword evidence="2" id="KW-1185">Reference proteome</keyword>
<evidence type="ECO:0000313" key="2">
    <source>
        <dbReference type="Proteomes" id="UP000282876"/>
    </source>
</evidence>
<evidence type="ECO:0000313" key="1">
    <source>
        <dbReference type="EMBL" id="RVD93188.1"/>
    </source>
</evidence>
<organism evidence="1 2">
    <name type="scientific">Tubulinosema ratisbonensis</name>
    <dbReference type="NCBI Taxonomy" id="291195"/>
    <lineage>
        <taxon>Eukaryota</taxon>
        <taxon>Fungi</taxon>
        <taxon>Fungi incertae sedis</taxon>
        <taxon>Microsporidia</taxon>
        <taxon>Tubulinosematoidea</taxon>
        <taxon>Tubulinosematidae</taxon>
        <taxon>Tubulinosema</taxon>
    </lineage>
</organism>
<dbReference type="EMBL" id="RCSS01000073">
    <property type="protein sequence ID" value="RVD93188.1"/>
    <property type="molecule type" value="Genomic_DNA"/>
</dbReference>
<dbReference type="AlphaFoldDB" id="A0A437AQ11"/>
<accession>A0A437AQ11</accession>
<dbReference type="Proteomes" id="UP000282876">
    <property type="component" value="Unassembled WGS sequence"/>
</dbReference>
<sequence>MQNSLCVSCKEVAYTEIRKVFYCINCFKETVHRKIKRNIHLCSIPKRINILFDMKKEDYVVLSAIKEIYFANNNRNQREFFLVSNQNHLDFKANDSLNFQFLKECIKKREEDLSVPKECCLFNQPIEKICYNSLNFILKNEPEKLKKNIKSKFIFQEIEFVNSLTNVSAKEIEAYFNLIKEKKEHLKKEEITESKEDLLIKDFLNELEEKNCGFSFNFLQLLKKLEK</sequence>